<dbReference type="PANTHER" id="PTHR36834:SF1">
    <property type="entry name" value="INTEGRAL MEMBRANE PROTEIN"/>
    <property type="match status" value="1"/>
</dbReference>
<organism evidence="3 4">
    <name type="scientific">Bacillus yapensis</name>
    <dbReference type="NCBI Taxonomy" id="2492960"/>
    <lineage>
        <taxon>Bacteria</taxon>
        <taxon>Bacillati</taxon>
        <taxon>Bacillota</taxon>
        <taxon>Bacilli</taxon>
        <taxon>Bacillales</taxon>
        <taxon>Bacillaceae</taxon>
        <taxon>Bacillus</taxon>
    </lineage>
</organism>
<dbReference type="PANTHER" id="PTHR36834">
    <property type="entry name" value="MEMBRANE PROTEIN-RELATED"/>
    <property type="match status" value="1"/>
</dbReference>
<feature type="transmembrane region" description="Helical" evidence="1">
    <location>
        <begin position="130"/>
        <end position="152"/>
    </location>
</feature>
<evidence type="ECO:0000259" key="2">
    <source>
        <dbReference type="Pfam" id="PF04892"/>
    </source>
</evidence>
<evidence type="ECO:0000313" key="4">
    <source>
        <dbReference type="Proteomes" id="UP000271374"/>
    </source>
</evidence>
<dbReference type="Proteomes" id="UP000271374">
    <property type="component" value="Unassembled WGS sequence"/>
</dbReference>
<accession>A0A431WJN7</accession>
<keyword evidence="1" id="KW-0812">Transmembrane</keyword>
<dbReference type="InterPro" id="IPR006976">
    <property type="entry name" value="VanZ-like"/>
</dbReference>
<feature type="transmembrane region" description="Helical" evidence="1">
    <location>
        <begin position="33"/>
        <end position="54"/>
    </location>
</feature>
<name>A0A431WJN7_9BACI</name>
<dbReference type="EMBL" id="RXNT01000002">
    <property type="protein sequence ID" value="RTR35801.1"/>
    <property type="molecule type" value="Genomic_DNA"/>
</dbReference>
<evidence type="ECO:0000256" key="1">
    <source>
        <dbReference type="SAM" id="Phobius"/>
    </source>
</evidence>
<sequence>MLEITFFALASLIGFLIYNGIELWKRNKSVSRVFVDFLFLLYILGLLRLTIFPIPFQTAAIQDSINKLETEQLFIYNFIPFSTIIQGISDAFIYNIYLLQITYLGGNLILLSPFGLYLYFLKRDIQINSLWLIGLASSLFIETLQLLISFILGFSYRQFDVDDLILNSVGFVFGYFAYSYIKRYKMIRR</sequence>
<dbReference type="AlphaFoldDB" id="A0A431WJN7"/>
<comment type="caution">
    <text evidence="3">The sequence shown here is derived from an EMBL/GenBank/DDBJ whole genome shotgun (WGS) entry which is preliminary data.</text>
</comment>
<dbReference type="OrthoDB" id="4822551at2"/>
<protein>
    <submittedName>
        <fullName evidence="3">VanZ family protein</fullName>
    </submittedName>
</protein>
<proteinExistence type="predicted"/>
<dbReference type="InterPro" id="IPR053150">
    <property type="entry name" value="Teicoplanin_resist-assoc"/>
</dbReference>
<gene>
    <name evidence="3" type="ORF">EKG37_03985</name>
</gene>
<evidence type="ECO:0000313" key="3">
    <source>
        <dbReference type="EMBL" id="RTR35801.1"/>
    </source>
</evidence>
<feature type="transmembrane region" description="Helical" evidence="1">
    <location>
        <begin position="164"/>
        <end position="181"/>
    </location>
</feature>
<dbReference type="RefSeq" id="WP_126406549.1">
    <property type="nucleotide sequence ID" value="NZ_RXNT01000002.1"/>
</dbReference>
<keyword evidence="1" id="KW-0472">Membrane</keyword>
<keyword evidence="4" id="KW-1185">Reference proteome</keyword>
<dbReference type="Pfam" id="PF04892">
    <property type="entry name" value="VanZ"/>
    <property type="match status" value="1"/>
</dbReference>
<feature type="transmembrane region" description="Helical" evidence="1">
    <location>
        <begin position="6"/>
        <end position="21"/>
    </location>
</feature>
<feature type="domain" description="VanZ-like" evidence="2">
    <location>
        <begin position="39"/>
        <end position="180"/>
    </location>
</feature>
<feature type="transmembrane region" description="Helical" evidence="1">
    <location>
        <begin position="96"/>
        <end position="118"/>
    </location>
</feature>
<reference evidence="3 4" key="1">
    <citation type="submission" date="2018-12" db="EMBL/GenBank/DDBJ databases">
        <title>Bacillus yapensis draft genome sequence.</title>
        <authorList>
            <person name="Yu L."/>
            <person name="Xu X."/>
            <person name="Tang X."/>
        </authorList>
    </citation>
    <scope>NUCLEOTIDE SEQUENCE [LARGE SCALE GENOMIC DNA]</scope>
    <source>
        <strain evidence="3 4">XXST-01</strain>
    </source>
</reference>
<keyword evidence="1" id="KW-1133">Transmembrane helix</keyword>